<protein>
    <submittedName>
        <fullName evidence="1">Uncharacterized protein</fullName>
    </submittedName>
</protein>
<dbReference type="Proteomes" id="UP000436088">
    <property type="component" value="Unassembled WGS sequence"/>
</dbReference>
<keyword evidence="2" id="KW-1185">Reference proteome</keyword>
<comment type="caution">
    <text evidence="1">The sequence shown here is derived from an EMBL/GenBank/DDBJ whole genome shotgun (WGS) entry which is preliminary data.</text>
</comment>
<evidence type="ECO:0000313" key="2">
    <source>
        <dbReference type="Proteomes" id="UP000436088"/>
    </source>
</evidence>
<dbReference type="AlphaFoldDB" id="A0A6A3B9S6"/>
<name>A0A6A3B9S6_HIBSY</name>
<dbReference type="InterPro" id="IPR052343">
    <property type="entry name" value="Retrotransposon-Effector_Assoc"/>
</dbReference>
<dbReference type="PANTHER" id="PTHR46890:SF1">
    <property type="entry name" value="REVERSE TRANSCRIPTASE DOMAIN-CONTAINING PROTEIN"/>
    <property type="match status" value="1"/>
</dbReference>
<gene>
    <name evidence="1" type="ORF">F3Y22_tig00110267pilonHSYRG00019</name>
</gene>
<accession>A0A6A3B9S6</accession>
<reference evidence="1" key="1">
    <citation type="submission" date="2019-09" db="EMBL/GenBank/DDBJ databases">
        <title>Draft genome information of white flower Hibiscus syriacus.</title>
        <authorList>
            <person name="Kim Y.-M."/>
        </authorList>
    </citation>
    <scope>NUCLEOTIDE SEQUENCE [LARGE SCALE GENOMIC DNA]</scope>
    <source>
        <strain evidence="1">YM2019G1</strain>
    </source>
</reference>
<evidence type="ECO:0000313" key="1">
    <source>
        <dbReference type="EMBL" id="KAE8711952.1"/>
    </source>
</evidence>
<dbReference type="EMBL" id="VEPZ02000904">
    <property type="protein sequence ID" value="KAE8711952.1"/>
    <property type="molecule type" value="Genomic_DNA"/>
</dbReference>
<proteinExistence type="predicted"/>
<sequence>MTVGWAFLDLMLEKMSFGVRWRGWIRSCISSASISVLVNGSPTERFRIKKGLRQGCPLFPLLFNIVAEGLSSMLFKAMSIGLFEGMPEQLCLPRQFGGLGLVDFKVKNKALLYKWLWRYGSERDHLWRKVIKEEYENGNDCILPLNTNARNKSWIWRDIVKPLSPSLADSDPFALNIRVGGGRLLEFWSNKWVEFDEFVPEDWEVQLRRPVFDWEAVIWENFLISLEECCLGLCLSDFLRCSISSSGQFEAKDIVKLNLGNRTQCEQWKNFWSGAVPYNIELFAWRVLLRRAPTKVELSKRDRFGVIGVACGVLIVFSQRKSGDFMKHGLVTAQFSRSIGASDPLSTELLAIKEACLFFDSVWAGKKNLIVESDCSTTVLWIKNLHQASLAFKDLTKACIDVLSSCGAVKGVVLPFVDWKQIKSVNGQFDAGDGLLFLLGFFLQLEEGVASWNKRELDTWIGELGLVRTGGCYVRFCVTGS</sequence>
<organism evidence="1 2">
    <name type="scientific">Hibiscus syriacus</name>
    <name type="common">Rose of Sharon</name>
    <dbReference type="NCBI Taxonomy" id="106335"/>
    <lineage>
        <taxon>Eukaryota</taxon>
        <taxon>Viridiplantae</taxon>
        <taxon>Streptophyta</taxon>
        <taxon>Embryophyta</taxon>
        <taxon>Tracheophyta</taxon>
        <taxon>Spermatophyta</taxon>
        <taxon>Magnoliopsida</taxon>
        <taxon>eudicotyledons</taxon>
        <taxon>Gunneridae</taxon>
        <taxon>Pentapetalae</taxon>
        <taxon>rosids</taxon>
        <taxon>malvids</taxon>
        <taxon>Malvales</taxon>
        <taxon>Malvaceae</taxon>
        <taxon>Malvoideae</taxon>
        <taxon>Hibiscus</taxon>
    </lineage>
</organism>
<dbReference type="PANTHER" id="PTHR46890">
    <property type="entry name" value="NON-LTR RETROLELEMENT REVERSE TRANSCRIPTASE-LIKE PROTEIN-RELATED"/>
    <property type="match status" value="1"/>
</dbReference>